<evidence type="ECO:0000313" key="14">
    <source>
        <dbReference type="Proteomes" id="UP000605846"/>
    </source>
</evidence>
<keyword evidence="14" id="KW-1185">Reference proteome</keyword>
<keyword evidence="4 13" id="KW-0489">Methyltransferase</keyword>
<feature type="compositionally biased region" description="Basic and acidic residues" evidence="9">
    <location>
        <begin position="125"/>
        <end position="135"/>
    </location>
</feature>
<dbReference type="InterPro" id="IPR050777">
    <property type="entry name" value="SET2_Histone-Lys_MeTrsfase"/>
</dbReference>
<dbReference type="PROSITE" id="PS50868">
    <property type="entry name" value="POST_SET"/>
    <property type="match status" value="1"/>
</dbReference>
<feature type="domain" description="GATA-type" evidence="10">
    <location>
        <begin position="336"/>
        <end position="363"/>
    </location>
</feature>
<evidence type="ECO:0000256" key="1">
    <source>
        <dbReference type="ARBA" id="ARBA00004123"/>
    </source>
</evidence>
<feature type="region of interest" description="Disordered" evidence="9">
    <location>
        <begin position="1"/>
        <end position="110"/>
    </location>
</feature>
<dbReference type="GO" id="GO:0005634">
    <property type="term" value="C:nucleus"/>
    <property type="evidence" value="ECO:0007669"/>
    <property type="project" value="UniProtKB-SubCell"/>
</dbReference>
<evidence type="ECO:0000313" key="13">
    <source>
        <dbReference type="EMBL" id="KAF7728566.1"/>
    </source>
</evidence>
<dbReference type="Gene3D" id="3.30.50.10">
    <property type="entry name" value="Erythroid Transcription Factor GATA-1, subunit A"/>
    <property type="match status" value="2"/>
</dbReference>
<accession>A0A8H7BTY1</accession>
<dbReference type="Proteomes" id="UP000605846">
    <property type="component" value="Unassembled WGS sequence"/>
</dbReference>
<dbReference type="PROSITE" id="PS50114">
    <property type="entry name" value="GATA_ZN_FINGER_2"/>
    <property type="match status" value="2"/>
</dbReference>
<dbReference type="InterPro" id="IPR003616">
    <property type="entry name" value="Post-SET_dom"/>
</dbReference>
<feature type="compositionally biased region" description="Basic and acidic residues" evidence="9">
    <location>
        <begin position="45"/>
        <end position="66"/>
    </location>
</feature>
<dbReference type="SMART" id="SM00508">
    <property type="entry name" value="PostSET"/>
    <property type="match status" value="1"/>
</dbReference>
<proteinExistence type="predicted"/>
<dbReference type="SMART" id="SM00401">
    <property type="entry name" value="ZnF_GATA"/>
    <property type="match status" value="2"/>
</dbReference>
<evidence type="ECO:0000256" key="3">
    <source>
        <dbReference type="ARBA" id="ARBA00022454"/>
    </source>
</evidence>
<dbReference type="SUPFAM" id="SSF57716">
    <property type="entry name" value="Glucocorticoid receptor-like (DNA-binding domain)"/>
    <property type="match status" value="2"/>
</dbReference>
<dbReference type="InterPro" id="IPR000679">
    <property type="entry name" value="Znf_GATA"/>
</dbReference>
<dbReference type="GO" id="GO:0008270">
    <property type="term" value="F:zinc ion binding"/>
    <property type="evidence" value="ECO:0007669"/>
    <property type="project" value="UniProtKB-KW"/>
</dbReference>
<feature type="region of interest" description="Disordered" evidence="9">
    <location>
        <begin position="375"/>
        <end position="396"/>
    </location>
</feature>
<protein>
    <submittedName>
        <fullName evidence="13">Histone-Lysine N-Methyltransferase ash1l</fullName>
    </submittedName>
</protein>
<evidence type="ECO:0000256" key="5">
    <source>
        <dbReference type="ARBA" id="ARBA00022679"/>
    </source>
</evidence>
<feature type="domain" description="GATA-type" evidence="10">
    <location>
        <begin position="178"/>
        <end position="208"/>
    </location>
</feature>
<keyword evidence="7" id="KW-0539">Nucleus</keyword>
<name>A0A8H7BTY1_9FUNG</name>
<evidence type="ECO:0000259" key="12">
    <source>
        <dbReference type="PROSITE" id="PS50868"/>
    </source>
</evidence>
<comment type="caution">
    <text evidence="13">The sequence shown here is derived from an EMBL/GenBank/DDBJ whole genome shotgun (WGS) entry which is preliminary data.</text>
</comment>
<dbReference type="GO" id="GO:0006355">
    <property type="term" value="P:regulation of DNA-templated transcription"/>
    <property type="evidence" value="ECO:0007669"/>
    <property type="project" value="InterPro"/>
</dbReference>
<dbReference type="OrthoDB" id="422362at2759"/>
<evidence type="ECO:0000259" key="10">
    <source>
        <dbReference type="PROSITE" id="PS50114"/>
    </source>
</evidence>
<evidence type="ECO:0000259" key="11">
    <source>
        <dbReference type="PROSITE" id="PS50280"/>
    </source>
</evidence>
<evidence type="ECO:0000256" key="7">
    <source>
        <dbReference type="ARBA" id="ARBA00023242"/>
    </source>
</evidence>
<dbReference type="Pfam" id="PF00856">
    <property type="entry name" value="SET"/>
    <property type="match status" value="1"/>
</dbReference>
<organism evidence="13 14">
    <name type="scientific">Apophysomyces ossiformis</name>
    <dbReference type="NCBI Taxonomy" id="679940"/>
    <lineage>
        <taxon>Eukaryota</taxon>
        <taxon>Fungi</taxon>
        <taxon>Fungi incertae sedis</taxon>
        <taxon>Mucoromycota</taxon>
        <taxon>Mucoromycotina</taxon>
        <taxon>Mucoromycetes</taxon>
        <taxon>Mucorales</taxon>
        <taxon>Mucorineae</taxon>
        <taxon>Mucoraceae</taxon>
        <taxon>Apophysomyces</taxon>
    </lineage>
</organism>
<keyword evidence="8" id="KW-0479">Metal-binding</keyword>
<feature type="domain" description="Post-SET" evidence="12">
    <location>
        <begin position="682"/>
        <end position="698"/>
    </location>
</feature>
<keyword evidence="6" id="KW-0949">S-adenosyl-L-methionine</keyword>
<feature type="compositionally biased region" description="Polar residues" evidence="9">
    <location>
        <begin position="240"/>
        <end position="253"/>
    </location>
</feature>
<keyword evidence="3" id="KW-0158">Chromosome</keyword>
<dbReference type="CDD" id="cd00202">
    <property type="entry name" value="ZnF_GATA"/>
    <property type="match status" value="2"/>
</dbReference>
<reference evidence="13" key="1">
    <citation type="submission" date="2020-01" db="EMBL/GenBank/DDBJ databases">
        <title>Genome Sequencing of Three Apophysomyces-Like Fungal Strains Confirms a Novel Fungal Genus in the Mucoromycota with divergent Burkholderia-like Endosymbiotic Bacteria.</title>
        <authorList>
            <person name="Stajich J.E."/>
            <person name="Macias A.M."/>
            <person name="Carter-House D."/>
            <person name="Lovett B."/>
            <person name="Kasson L.R."/>
            <person name="Berry K."/>
            <person name="Grigoriev I."/>
            <person name="Chang Y."/>
            <person name="Spatafora J."/>
            <person name="Kasson M.T."/>
        </authorList>
    </citation>
    <scope>NUCLEOTIDE SEQUENCE</scope>
    <source>
        <strain evidence="13">NRRL A-21654</strain>
    </source>
</reference>
<evidence type="ECO:0000256" key="8">
    <source>
        <dbReference type="PROSITE-ProRule" id="PRU00094"/>
    </source>
</evidence>
<dbReference type="Gene3D" id="2.170.270.10">
    <property type="entry name" value="SET domain"/>
    <property type="match status" value="1"/>
</dbReference>
<sequence>MESTKALSIARPEDVVDSPLPSVVPKGMTSVDFTDQECENSNGTDTDKENHYHHHDINEKVEKEKTVILGEGQHPPTKQQEDDINHAIPSPPSSLGSHSPNSPPTFKPVPCKRKLDDTCIQSGEEKQTKAVRLDDSDTCCNPSLSSSPSSSSLLSPPPADDLPTTEQSGSTEEPPIWCRRCGVTESVRWRYGPLGKSTLCNACHLRWKSVGKPDEGYSYTTYPPEGAASIQASRKPKSRLSGTKSKNRSSIQRPTVVKSAKTTIEAEDKTIARPVRRMTVERKTKAPTPEASKDASSPSSIPSSSSSASTENVKPTLENPFSHIPTDENMVQKGCCSLCNATSTSLWRKGPAGPRTLCNACGLRWAKWQQESGTMTTTTSSRALSSPTKTVTSDKTKEAMAADLGQQLLRNRKVFLKAGMYAALHKSVATATTSRPRKAAAAMKGPPKMHWKGNGSQTGGSSKFTVAAPIHQGTFIMSTVSDFCLPPDIIQEYELGLIGKFGSRPTLMKKPSFVRIRSNIFVERKANRTEHQVACQCIPPTNGELGCGEDCLNRRLISFAVLQTRERGWGLRTLAEIKRGELIIEYRGEIISHKTCEERMNTLYKHQKNFYFLDYRNGEVIDACTKGTEARFINHSCDPNCHIEKWALRGELHVGVFASKDIPANSELFYDYNFSVFGNTESQQRCYCGSSNCRGTIGRKTKST</sequence>
<comment type="subcellular location">
    <subcellularLocation>
        <location evidence="2">Chromosome</location>
    </subcellularLocation>
    <subcellularLocation>
        <location evidence="1">Nucleus</location>
    </subcellularLocation>
</comment>
<evidence type="ECO:0000256" key="6">
    <source>
        <dbReference type="ARBA" id="ARBA00022691"/>
    </source>
</evidence>
<keyword evidence="8" id="KW-0863">Zinc-finger</keyword>
<dbReference type="GO" id="GO:0032259">
    <property type="term" value="P:methylation"/>
    <property type="evidence" value="ECO:0007669"/>
    <property type="project" value="UniProtKB-KW"/>
</dbReference>
<dbReference type="AlphaFoldDB" id="A0A8H7BTY1"/>
<feature type="compositionally biased region" description="Low complexity" evidence="9">
    <location>
        <begin position="294"/>
        <end position="309"/>
    </location>
</feature>
<feature type="domain" description="SET" evidence="11">
    <location>
        <begin position="557"/>
        <end position="673"/>
    </location>
</feature>
<evidence type="ECO:0000256" key="2">
    <source>
        <dbReference type="ARBA" id="ARBA00004286"/>
    </source>
</evidence>
<evidence type="ECO:0000256" key="4">
    <source>
        <dbReference type="ARBA" id="ARBA00022603"/>
    </source>
</evidence>
<dbReference type="GO" id="GO:0043565">
    <property type="term" value="F:sequence-specific DNA binding"/>
    <property type="evidence" value="ECO:0007669"/>
    <property type="project" value="InterPro"/>
</dbReference>
<gene>
    <name evidence="13" type="primary">ASH1L</name>
    <name evidence="13" type="ORF">EC973_005970</name>
</gene>
<dbReference type="GO" id="GO:0008168">
    <property type="term" value="F:methyltransferase activity"/>
    <property type="evidence" value="ECO:0007669"/>
    <property type="project" value="UniProtKB-KW"/>
</dbReference>
<feature type="compositionally biased region" description="Low complexity" evidence="9">
    <location>
        <begin position="142"/>
        <end position="154"/>
    </location>
</feature>
<dbReference type="SMART" id="SM00317">
    <property type="entry name" value="SET"/>
    <property type="match status" value="1"/>
</dbReference>
<dbReference type="InterPro" id="IPR013088">
    <property type="entry name" value="Znf_NHR/GATA"/>
</dbReference>
<evidence type="ECO:0000256" key="9">
    <source>
        <dbReference type="SAM" id="MobiDB-lite"/>
    </source>
</evidence>
<keyword evidence="8" id="KW-0862">Zinc</keyword>
<dbReference type="SUPFAM" id="SSF82199">
    <property type="entry name" value="SET domain"/>
    <property type="match status" value="1"/>
</dbReference>
<dbReference type="PROSITE" id="PS50280">
    <property type="entry name" value="SET"/>
    <property type="match status" value="1"/>
</dbReference>
<dbReference type="Pfam" id="PF00320">
    <property type="entry name" value="GATA"/>
    <property type="match status" value="2"/>
</dbReference>
<feature type="region of interest" description="Disordered" evidence="9">
    <location>
        <begin position="223"/>
        <end position="326"/>
    </location>
</feature>
<dbReference type="InterPro" id="IPR001214">
    <property type="entry name" value="SET_dom"/>
</dbReference>
<keyword evidence="5 13" id="KW-0808">Transferase</keyword>
<feature type="compositionally biased region" description="Polar residues" evidence="9">
    <location>
        <begin position="375"/>
        <end position="391"/>
    </location>
</feature>
<dbReference type="GO" id="GO:0005694">
    <property type="term" value="C:chromosome"/>
    <property type="evidence" value="ECO:0007669"/>
    <property type="project" value="UniProtKB-SubCell"/>
</dbReference>
<dbReference type="InterPro" id="IPR046341">
    <property type="entry name" value="SET_dom_sf"/>
</dbReference>
<feature type="region of interest" description="Disordered" evidence="9">
    <location>
        <begin position="125"/>
        <end position="175"/>
    </location>
</feature>
<dbReference type="EMBL" id="JABAYA010000035">
    <property type="protein sequence ID" value="KAF7728566.1"/>
    <property type="molecule type" value="Genomic_DNA"/>
</dbReference>
<dbReference type="PANTHER" id="PTHR22884">
    <property type="entry name" value="SET DOMAIN PROTEINS"/>
    <property type="match status" value="1"/>
</dbReference>